<sequence>MTLLSFLVSSTSFSVLFRFMQAEVIYDQPEKDACIIRITTGIIFFLNRLHQGSSKYDFATK</sequence>
<proteinExistence type="predicted"/>
<protein>
    <submittedName>
        <fullName evidence="1">Uncharacterized protein</fullName>
    </submittedName>
</protein>
<evidence type="ECO:0000313" key="2">
    <source>
        <dbReference type="Proteomes" id="UP000196435"/>
    </source>
</evidence>
<reference evidence="2" key="1">
    <citation type="submission" date="2016-12" db="EMBL/GenBank/DDBJ databases">
        <authorList>
            <person name="Gaudriault S."/>
        </authorList>
    </citation>
    <scope>NUCLEOTIDE SEQUENCE [LARGE SCALE GENOMIC DNA]</scope>
    <source>
        <strain evidence="2">HGB1681 (deposited as PTA-6826 in the American Type Culture Collection)</strain>
    </source>
</reference>
<evidence type="ECO:0000313" key="1">
    <source>
        <dbReference type="EMBL" id="SIP73704.1"/>
    </source>
</evidence>
<name>A0A1N6MY46_9GAMM</name>
<organism evidence="1 2">
    <name type="scientific">Xenorhabdus innexi</name>
    <dbReference type="NCBI Taxonomy" id="290109"/>
    <lineage>
        <taxon>Bacteria</taxon>
        <taxon>Pseudomonadati</taxon>
        <taxon>Pseudomonadota</taxon>
        <taxon>Gammaproteobacteria</taxon>
        <taxon>Enterobacterales</taxon>
        <taxon>Morganellaceae</taxon>
        <taxon>Xenorhabdus</taxon>
    </lineage>
</organism>
<dbReference type="AlphaFoldDB" id="A0A1N6MY46"/>
<gene>
    <name evidence="1" type="ORF">XIS1_460019</name>
</gene>
<accession>A0A1N6MY46</accession>
<dbReference type="Proteomes" id="UP000196435">
    <property type="component" value="Unassembled WGS sequence"/>
</dbReference>
<dbReference type="EMBL" id="FTLG01000188">
    <property type="protein sequence ID" value="SIP73704.1"/>
    <property type="molecule type" value="Genomic_DNA"/>
</dbReference>